<evidence type="ECO:0000313" key="1">
    <source>
        <dbReference type="EMBL" id="MEW9265327.1"/>
    </source>
</evidence>
<dbReference type="InterPro" id="IPR050580">
    <property type="entry name" value="2H_phosphoesterase_YjcG-like"/>
</dbReference>
<protein>
    <submittedName>
        <fullName evidence="1">2'-5' RNA ligase family protein</fullName>
    </submittedName>
</protein>
<dbReference type="InterPro" id="IPR009097">
    <property type="entry name" value="Cyclic_Pdiesterase"/>
</dbReference>
<sequence length="183" mass="19852">MSSPRATADPDGQPQVIGVSIPVPAPHAAELTAWREDFGDPLARSIPPHITLLPPFPLVPGTLDAARDHLEATAAAGTPFDVHLRGTATFRPVSPVVFVQLARGISECELLQAAIRTGPLAAEINFPFHPHVTVAHDVDEAALDRAELVLRDWEATFTVKGFSLYEHGADGVWRPREDFTFQQ</sequence>
<comment type="caution">
    <text evidence="1">The sequence shown here is derived from an EMBL/GenBank/DDBJ whole genome shotgun (WGS) entry which is preliminary data.</text>
</comment>
<dbReference type="RefSeq" id="WP_367638356.1">
    <property type="nucleotide sequence ID" value="NZ_JBFNQN010000007.1"/>
</dbReference>
<dbReference type="Gene3D" id="3.90.1140.10">
    <property type="entry name" value="Cyclic phosphodiesterase"/>
    <property type="match status" value="1"/>
</dbReference>
<accession>A0ABV3P6S7</accession>
<dbReference type="PANTHER" id="PTHR40037">
    <property type="entry name" value="PHOSPHOESTERASE YJCG-RELATED"/>
    <property type="match status" value="1"/>
</dbReference>
<dbReference type="SUPFAM" id="SSF55144">
    <property type="entry name" value="LigT-like"/>
    <property type="match status" value="1"/>
</dbReference>
<gene>
    <name evidence="1" type="ORF">AB1207_11260</name>
</gene>
<dbReference type="EMBL" id="JBFNQN010000007">
    <property type="protein sequence ID" value="MEW9265327.1"/>
    <property type="molecule type" value="Genomic_DNA"/>
</dbReference>
<keyword evidence="1" id="KW-0436">Ligase</keyword>
<dbReference type="PANTHER" id="PTHR40037:SF1">
    <property type="entry name" value="PHOSPHOESTERASE SAOUHSC_00951-RELATED"/>
    <property type="match status" value="1"/>
</dbReference>
<evidence type="ECO:0000313" key="2">
    <source>
        <dbReference type="Proteomes" id="UP001555826"/>
    </source>
</evidence>
<keyword evidence="2" id="KW-1185">Reference proteome</keyword>
<dbReference type="Proteomes" id="UP001555826">
    <property type="component" value="Unassembled WGS sequence"/>
</dbReference>
<dbReference type="Pfam" id="PF13563">
    <property type="entry name" value="2_5_RNA_ligase2"/>
    <property type="match status" value="1"/>
</dbReference>
<reference evidence="1 2" key="1">
    <citation type="submission" date="2024-07" db="EMBL/GenBank/DDBJ databases">
        <authorList>
            <person name="Thanompreechachai J."/>
            <person name="Duangmal K."/>
        </authorList>
    </citation>
    <scope>NUCLEOTIDE SEQUENCE [LARGE SCALE GENOMIC DNA]</scope>
    <source>
        <strain evidence="1 2">KCTC 19886</strain>
    </source>
</reference>
<organism evidence="1 2">
    <name type="scientific">Kineococcus endophyticus</name>
    <dbReference type="NCBI Taxonomy" id="1181883"/>
    <lineage>
        <taxon>Bacteria</taxon>
        <taxon>Bacillati</taxon>
        <taxon>Actinomycetota</taxon>
        <taxon>Actinomycetes</taxon>
        <taxon>Kineosporiales</taxon>
        <taxon>Kineosporiaceae</taxon>
        <taxon>Kineococcus</taxon>
    </lineage>
</organism>
<dbReference type="GO" id="GO:0016874">
    <property type="term" value="F:ligase activity"/>
    <property type="evidence" value="ECO:0007669"/>
    <property type="project" value="UniProtKB-KW"/>
</dbReference>
<proteinExistence type="predicted"/>
<name>A0ABV3P6S7_9ACTN</name>